<feature type="transmembrane region" description="Helical" evidence="1">
    <location>
        <begin position="9"/>
        <end position="27"/>
    </location>
</feature>
<keyword evidence="1" id="KW-0812">Transmembrane</keyword>
<feature type="transmembrane region" description="Helical" evidence="1">
    <location>
        <begin position="33"/>
        <end position="51"/>
    </location>
</feature>
<keyword evidence="1" id="KW-0472">Membrane</keyword>
<evidence type="ECO:0000313" key="2">
    <source>
        <dbReference type="EMBL" id="OGD88951.1"/>
    </source>
</evidence>
<feature type="transmembrane region" description="Helical" evidence="1">
    <location>
        <begin position="310"/>
        <end position="327"/>
    </location>
</feature>
<dbReference type="EMBL" id="MFBD01000016">
    <property type="protein sequence ID" value="OGD88951.1"/>
    <property type="molecule type" value="Genomic_DNA"/>
</dbReference>
<evidence type="ECO:0008006" key="4">
    <source>
        <dbReference type="Google" id="ProtNLM"/>
    </source>
</evidence>
<organism evidence="2 3">
    <name type="scientific">Candidatus Curtissbacteria bacterium RIFCSPHIGHO2_02_FULL_40_16b</name>
    <dbReference type="NCBI Taxonomy" id="1797714"/>
    <lineage>
        <taxon>Bacteria</taxon>
        <taxon>Candidatus Curtissiibacteriota</taxon>
    </lineage>
</organism>
<feature type="transmembrane region" description="Helical" evidence="1">
    <location>
        <begin position="364"/>
        <end position="381"/>
    </location>
</feature>
<feature type="transmembrane region" description="Helical" evidence="1">
    <location>
        <begin position="97"/>
        <end position="116"/>
    </location>
</feature>
<feature type="transmembrane region" description="Helical" evidence="1">
    <location>
        <begin position="275"/>
        <end position="298"/>
    </location>
</feature>
<keyword evidence="1" id="KW-1133">Transmembrane helix</keyword>
<feature type="transmembrane region" description="Helical" evidence="1">
    <location>
        <begin position="123"/>
        <end position="143"/>
    </location>
</feature>
<reference evidence="2 3" key="1">
    <citation type="journal article" date="2016" name="Nat. Commun.">
        <title>Thousands of microbial genomes shed light on interconnected biogeochemical processes in an aquifer system.</title>
        <authorList>
            <person name="Anantharaman K."/>
            <person name="Brown C.T."/>
            <person name="Hug L.A."/>
            <person name="Sharon I."/>
            <person name="Castelle C.J."/>
            <person name="Probst A.J."/>
            <person name="Thomas B.C."/>
            <person name="Singh A."/>
            <person name="Wilkins M.J."/>
            <person name="Karaoz U."/>
            <person name="Brodie E.L."/>
            <person name="Williams K.H."/>
            <person name="Hubbard S.S."/>
            <person name="Banfield J.F."/>
        </authorList>
    </citation>
    <scope>NUCLEOTIDE SEQUENCE [LARGE SCALE GENOMIC DNA]</scope>
</reference>
<dbReference type="Proteomes" id="UP000177369">
    <property type="component" value="Unassembled WGS sequence"/>
</dbReference>
<gene>
    <name evidence="2" type="ORF">A3D04_02025</name>
</gene>
<name>A0A1F5GAQ2_9BACT</name>
<dbReference type="AlphaFoldDB" id="A0A1F5GAQ2"/>
<comment type="caution">
    <text evidence="2">The sequence shown here is derived from an EMBL/GenBank/DDBJ whole genome shotgun (WGS) entry which is preliminary data.</text>
</comment>
<feature type="transmembrane region" description="Helical" evidence="1">
    <location>
        <begin position="388"/>
        <end position="406"/>
    </location>
</feature>
<protein>
    <recommendedName>
        <fullName evidence="4">Glycosyltransferase RgtA/B/C/D-like domain-containing protein</fullName>
    </recommendedName>
</protein>
<feature type="transmembrane region" description="Helical" evidence="1">
    <location>
        <begin position="412"/>
        <end position="429"/>
    </location>
</feature>
<feature type="transmembrane region" description="Helical" evidence="1">
    <location>
        <begin position="63"/>
        <end position="82"/>
    </location>
</feature>
<feature type="transmembrane region" description="Helical" evidence="1">
    <location>
        <begin position="242"/>
        <end position="269"/>
    </location>
</feature>
<evidence type="ECO:0000313" key="3">
    <source>
        <dbReference type="Proteomes" id="UP000177369"/>
    </source>
</evidence>
<feature type="transmembrane region" description="Helical" evidence="1">
    <location>
        <begin position="202"/>
        <end position="221"/>
    </location>
</feature>
<evidence type="ECO:0000256" key="1">
    <source>
        <dbReference type="SAM" id="Phobius"/>
    </source>
</evidence>
<proteinExistence type="predicted"/>
<accession>A0A1F5GAQ2</accession>
<sequence>MELIGKRTFILISYTFLTIGYAFSIGLYDFSSFWIITMVFAVLLVALFIKLPTVFIDKDDNIFIKFSSFLIILSIAITFYLPKEFYELNTILKPLQFYIFLVAFIISLSFLIDINYRLKKFRFFTLLSVPVISQILIIINTPYPKIDVFDILQNASSAVVQGINPYTITFNQIYENITPDYFTYMPFSFLMNIPARTLLGDVRFTSVVSLLITSFIIYKIGEKQNMKEDSYQNTVLLFMYHPLATLIVGEAWLDPILVALFSLFGYLFLTYKNKYWAYFTLALAFGVKQNMFLILPFLIKLKPFNFQKLILAYIPVIAVILFFLFLSPKDFIADTVKEPILRKTRFDALTFHSFIHNIYPSVQIPKGFFLLPIIFLPILLFKQGKKISSFYLTFAIWFLCSLILFREAFLNQYYFVSSLLILSLSFGSLRSKVRKIEKYH</sequence>